<organism evidence="1 2">
    <name type="scientific">Allonocardiopsis opalescens</name>
    <dbReference type="NCBI Taxonomy" id="1144618"/>
    <lineage>
        <taxon>Bacteria</taxon>
        <taxon>Bacillati</taxon>
        <taxon>Actinomycetota</taxon>
        <taxon>Actinomycetes</taxon>
        <taxon>Streptosporangiales</taxon>
        <taxon>Allonocardiopsis</taxon>
    </lineage>
</organism>
<name>A0A2T0QCG2_9ACTN</name>
<comment type="caution">
    <text evidence="1">The sequence shown here is derived from an EMBL/GenBank/DDBJ whole genome shotgun (WGS) entry which is preliminary data.</text>
</comment>
<protein>
    <submittedName>
        <fullName evidence="1">Uncharacterized protein</fullName>
    </submittedName>
</protein>
<proteinExistence type="predicted"/>
<keyword evidence="2" id="KW-1185">Reference proteome</keyword>
<dbReference type="Proteomes" id="UP000237846">
    <property type="component" value="Unassembled WGS sequence"/>
</dbReference>
<dbReference type="EMBL" id="PVZC01000001">
    <property type="protein sequence ID" value="PRY01607.1"/>
    <property type="molecule type" value="Genomic_DNA"/>
</dbReference>
<dbReference type="AlphaFoldDB" id="A0A2T0QCG2"/>
<evidence type="ECO:0000313" key="1">
    <source>
        <dbReference type="EMBL" id="PRY01607.1"/>
    </source>
</evidence>
<sequence length="139" mass="15152">MAITIQLSCDASTPAGSCPFTVSFTAEFLRERAGEHASVGDQLRAARRLAGAAGWSAVRTDEGAVRDRCVHHTSLHACPRCLHPHGECACPAPPWREPGSGVDDDLVRTLDALFFSAPAPEEQRPHRVLPLPRRPRRCH</sequence>
<dbReference type="RefSeq" id="WP_106237593.1">
    <property type="nucleotide sequence ID" value="NZ_PVZC01000001.1"/>
</dbReference>
<reference evidence="1 2" key="1">
    <citation type="submission" date="2018-03" db="EMBL/GenBank/DDBJ databases">
        <title>Genomic Encyclopedia of Archaeal and Bacterial Type Strains, Phase II (KMG-II): from individual species to whole genera.</title>
        <authorList>
            <person name="Goeker M."/>
        </authorList>
    </citation>
    <scope>NUCLEOTIDE SEQUENCE [LARGE SCALE GENOMIC DNA]</scope>
    <source>
        <strain evidence="1 2">DSM 45601</strain>
    </source>
</reference>
<gene>
    <name evidence="1" type="ORF">CLV72_101190</name>
</gene>
<evidence type="ECO:0000313" key="2">
    <source>
        <dbReference type="Proteomes" id="UP000237846"/>
    </source>
</evidence>
<accession>A0A2T0QCG2</accession>